<dbReference type="Pfam" id="PF11740">
    <property type="entry name" value="KfrA_N"/>
    <property type="match status" value="1"/>
</dbReference>
<proteinExistence type="predicted"/>
<protein>
    <submittedName>
        <fullName evidence="3">Chromosome segregation protein SMC</fullName>
    </submittedName>
</protein>
<comment type="caution">
    <text evidence="3">The sequence shown here is derived from an EMBL/GenBank/DDBJ whole genome shotgun (WGS) entry which is preliminary data.</text>
</comment>
<sequence length="315" mass="34846">MARTGITYLEVTTAIDKIIAAGDEPTIQKIRDVLGTGSPNTIHRFLTQWRSARPVEQRKAVELPADLAAALLKEIERQAADARAEVEKQLVAAQAEAAELSRDGEVTEADLETAREALDLKDAENSKLKADFDRVTDSLARAMHELEAERKITNEQRDELALNRNRVITLTEQVNDLKAELAASKQEAKAAHDAAVAAEKMAAVAAAQLEAEQSKNADLVSRLTNADAELAKLRDKYDSKVSECAKVKEDLAYTQKEINELHHEISEHVTNFENAKREADALKEHLALEHRKNAELQSEIDSLTDKLTAQSKTKK</sequence>
<dbReference type="Gene3D" id="1.10.287.1490">
    <property type="match status" value="1"/>
</dbReference>
<dbReference type="OrthoDB" id="583532at2"/>
<dbReference type="AlphaFoldDB" id="W9UPA3"/>
<dbReference type="PATRIC" id="fig|1229521.3.peg.4064"/>
<dbReference type="EMBL" id="AONB01000042">
    <property type="protein sequence ID" value="EXJ09038.1"/>
    <property type="molecule type" value="Genomic_DNA"/>
</dbReference>
<dbReference type="Proteomes" id="UP000019464">
    <property type="component" value="Unassembled WGS sequence"/>
</dbReference>
<accession>W9UPA3</accession>
<feature type="domain" description="KfrA N-terminal DNA-binding" evidence="2">
    <location>
        <begin position="7"/>
        <end position="119"/>
    </location>
</feature>
<keyword evidence="4" id="KW-1185">Reference proteome</keyword>
<name>W9UPA3_9GAMM</name>
<organism evidence="3 4">
    <name type="scientific">Nitrincola nitratireducens</name>
    <dbReference type="NCBI Taxonomy" id="1229521"/>
    <lineage>
        <taxon>Bacteria</taxon>
        <taxon>Pseudomonadati</taxon>
        <taxon>Pseudomonadota</taxon>
        <taxon>Gammaproteobacteria</taxon>
        <taxon>Oceanospirillales</taxon>
        <taxon>Oceanospirillaceae</taxon>
        <taxon>Nitrincola</taxon>
    </lineage>
</organism>
<reference evidence="3 4" key="2">
    <citation type="journal article" date="2015" name="Syst. Appl. Microbiol.">
        <title>Nitrincola nitratireducens sp. nov. isolated from a haloalkaline crater lake.</title>
        <authorList>
            <person name="Singh A."/>
            <person name="Vaidya B."/>
            <person name="Tanuku N.R."/>
            <person name="Pinnaka A.K."/>
        </authorList>
    </citation>
    <scope>NUCLEOTIDE SEQUENCE [LARGE SCALE GENOMIC DNA]</scope>
    <source>
        <strain evidence="3 4">AK23</strain>
    </source>
</reference>
<reference evidence="4" key="1">
    <citation type="submission" date="2012-11" db="EMBL/GenBank/DDBJ databases">
        <authorList>
            <person name="Singh A."/>
            <person name="Pinnaka A.K."/>
            <person name="Vaidya B."/>
        </authorList>
    </citation>
    <scope>NUCLEOTIDE SEQUENCE [LARGE SCALE GENOMIC DNA]</scope>
    <source>
        <strain evidence="4">AK23</strain>
    </source>
</reference>
<keyword evidence="1" id="KW-0175">Coiled coil</keyword>
<feature type="coiled-coil region" evidence="1">
    <location>
        <begin position="65"/>
        <end position="313"/>
    </location>
</feature>
<evidence type="ECO:0000313" key="3">
    <source>
        <dbReference type="EMBL" id="EXJ09038.1"/>
    </source>
</evidence>
<evidence type="ECO:0000313" key="4">
    <source>
        <dbReference type="Proteomes" id="UP000019464"/>
    </source>
</evidence>
<evidence type="ECO:0000256" key="1">
    <source>
        <dbReference type="SAM" id="Coils"/>
    </source>
</evidence>
<evidence type="ECO:0000259" key="2">
    <source>
        <dbReference type="Pfam" id="PF11740"/>
    </source>
</evidence>
<gene>
    <name evidence="3" type="ORF">D791_04037</name>
</gene>
<dbReference type="STRING" id="1229521.D791_04037"/>
<dbReference type="InterPro" id="IPR021104">
    <property type="entry name" value="KfrA_DNA-bd_N"/>
</dbReference>
<dbReference type="RefSeq" id="WP_051514694.1">
    <property type="nucleotide sequence ID" value="NZ_AONB01000042.1"/>
</dbReference>